<evidence type="ECO:0000256" key="2">
    <source>
        <dbReference type="ARBA" id="ARBA00022729"/>
    </source>
</evidence>
<keyword evidence="2" id="KW-0732">Signal</keyword>
<dbReference type="InterPro" id="IPR031680">
    <property type="entry name" value="Hepar_II_III_N"/>
</dbReference>
<name>A0A1I1AU61_9BACT</name>
<dbReference type="EMBL" id="FOKK01000009">
    <property type="protein sequence ID" value="SFB41619.1"/>
    <property type="molecule type" value="Genomic_DNA"/>
</dbReference>
<evidence type="ECO:0000259" key="5">
    <source>
        <dbReference type="Pfam" id="PF07940"/>
    </source>
</evidence>
<dbReference type="InterPro" id="IPR012480">
    <property type="entry name" value="Hepar_II_III_C"/>
</dbReference>
<keyword evidence="8" id="KW-1185">Reference proteome</keyword>
<dbReference type="Pfam" id="PF07940">
    <property type="entry name" value="Hepar_II_III_C"/>
    <property type="match status" value="1"/>
</dbReference>
<dbReference type="SUPFAM" id="SSF48230">
    <property type="entry name" value="Chondroitin AC/alginate lyase"/>
    <property type="match status" value="1"/>
</dbReference>
<evidence type="ECO:0000256" key="3">
    <source>
        <dbReference type="ARBA" id="ARBA00022764"/>
    </source>
</evidence>
<dbReference type="InterPro" id="IPR008929">
    <property type="entry name" value="Chondroitin_lyas"/>
</dbReference>
<dbReference type="AlphaFoldDB" id="A0A1I1AU61"/>
<accession>A0A1I1AU61</accession>
<protein>
    <submittedName>
        <fullName evidence="7">Heparinase II/III N-terminus</fullName>
    </submittedName>
</protein>
<organism evidence="7 8">
    <name type="scientific">Algoriphagus aquimarinus</name>
    <dbReference type="NCBI Taxonomy" id="237018"/>
    <lineage>
        <taxon>Bacteria</taxon>
        <taxon>Pseudomonadati</taxon>
        <taxon>Bacteroidota</taxon>
        <taxon>Cytophagia</taxon>
        <taxon>Cytophagales</taxon>
        <taxon>Cyclobacteriaceae</taxon>
        <taxon>Algoriphagus</taxon>
    </lineage>
</organism>
<evidence type="ECO:0000259" key="6">
    <source>
        <dbReference type="Pfam" id="PF16889"/>
    </source>
</evidence>
<dbReference type="OrthoDB" id="7335480at2"/>
<dbReference type="Proteomes" id="UP000198790">
    <property type="component" value="Unassembled WGS sequence"/>
</dbReference>
<gene>
    <name evidence="7" type="ORF">SAMN04489723_109140</name>
</gene>
<evidence type="ECO:0000313" key="8">
    <source>
        <dbReference type="Proteomes" id="UP000198790"/>
    </source>
</evidence>
<evidence type="ECO:0000313" key="7">
    <source>
        <dbReference type="EMBL" id="SFB41619.1"/>
    </source>
</evidence>
<dbReference type="STRING" id="237018.SAMN04489723_109140"/>
<keyword evidence="3" id="KW-0574">Periplasm</keyword>
<comment type="subcellular location">
    <subcellularLocation>
        <location evidence="1">Periplasm</location>
    </subcellularLocation>
</comment>
<reference evidence="7 8" key="1">
    <citation type="submission" date="2016-10" db="EMBL/GenBank/DDBJ databases">
        <authorList>
            <person name="de Groot N.N."/>
        </authorList>
    </citation>
    <scope>NUCLEOTIDE SEQUENCE [LARGE SCALE GENOMIC DNA]</scope>
    <source>
        <strain evidence="7 8">DSM 23399</strain>
    </source>
</reference>
<sequence>MFSKFKILLHTLSYLKPVQAIYQVRNRLSKTGALVTFELDAAPKNKLDFFSTSSIHPFLKIEKNSYKFDFLNLSKEYPNSEINWNDQTHGKLWNYNLQYLDFFKQENLSCEEKIAVIKDLYSWLWIGTLPLEPYPVSLRIMNMIRFLETNQIQEKTRNEFEKLVLAEVNYLSQNLEYHILANHLLENAFALWMGANYFNQADWISKAERLLKTELEEQILPDGAHFELAPMYHQIILFRVMEAYYLTSEDHFLKSLLKDKAELMLGWLDQMTFANGTLPHFNDTTEGIALSSSVLKEIGYSLGLEYKIEKLKESGYRLLEVDDYKLIVDVEGIKPTYQPGHAHADTFSFVLHQGQSPIIVDPGISTYNISERRSWERSTLAHNTLTIDRKNSSGVWSGFRVGKRAKVKLLEDTHDCYSAQHDGFGKQIHKRTFEKDSSGFCITDQVTNYMQGQLLEVRFYFHPDILVSIIDSANVIVTERLTLKFDGALDIQLVEYDYCLSYNKLVGAKFLLVTLVEDQLITYLKSV</sequence>
<dbReference type="Gene3D" id="2.70.98.70">
    <property type="match status" value="1"/>
</dbReference>
<dbReference type="RefSeq" id="WP_092898204.1">
    <property type="nucleotide sequence ID" value="NZ_FOKK01000009.1"/>
</dbReference>
<feature type="domain" description="Heparinase II/III-like C-terminal" evidence="5">
    <location>
        <begin position="309"/>
        <end position="478"/>
    </location>
</feature>
<dbReference type="Gene3D" id="1.50.10.100">
    <property type="entry name" value="Chondroitin AC/alginate lyase"/>
    <property type="match status" value="1"/>
</dbReference>
<proteinExistence type="predicted"/>
<keyword evidence="4" id="KW-0456">Lyase</keyword>
<evidence type="ECO:0000256" key="4">
    <source>
        <dbReference type="ARBA" id="ARBA00023239"/>
    </source>
</evidence>
<feature type="domain" description="Heparin-sulfate lyase N-terminal" evidence="6">
    <location>
        <begin position="96"/>
        <end position="286"/>
    </location>
</feature>
<evidence type="ECO:0000256" key="1">
    <source>
        <dbReference type="ARBA" id="ARBA00004418"/>
    </source>
</evidence>
<dbReference type="Pfam" id="PF16889">
    <property type="entry name" value="Hepar_II_III_N"/>
    <property type="match status" value="1"/>
</dbReference>
<dbReference type="GO" id="GO:0042597">
    <property type="term" value="C:periplasmic space"/>
    <property type="evidence" value="ECO:0007669"/>
    <property type="project" value="UniProtKB-SubCell"/>
</dbReference>
<dbReference type="PANTHER" id="PTHR39210">
    <property type="entry name" value="HEPARIN-SULFATE LYASE"/>
    <property type="match status" value="1"/>
</dbReference>
<dbReference type="PANTHER" id="PTHR39210:SF1">
    <property type="entry name" value="HEPARIN-SULFATE LYASE"/>
    <property type="match status" value="1"/>
</dbReference>
<dbReference type="GO" id="GO:0016829">
    <property type="term" value="F:lyase activity"/>
    <property type="evidence" value="ECO:0007669"/>
    <property type="project" value="UniProtKB-KW"/>
</dbReference>